<keyword evidence="3" id="KW-1185">Reference proteome</keyword>
<keyword evidence="1" id="KW-1133">Transmembrane helix</keyword>
<evidence type="ECO:0000256" key="1">
    <source>
        <dbReference type="SAM" id="Phobius"/>
    </source>
</evidence>
<proteinExistence type="predicted"/>
<keyword evidence="1" id="KW-0472">Membrane</keyword>
<feature type="transmembrane region" description="Helical" evidence="1">
    <location>
        <begin position="32"/>
        <end position="53"/>
    </location>
</feature>
<sequence>MKIVLILVLSLAVIGGIYLAFAIFSNKKPPLSAANIHGVIGLLVLILVFYNAITMGILELWIAFAMLLMAAFGGLYLVNNHKKGQLGPKSAILIHGIFAISAIVLILISIC</sequence>
<feature type="transmembrane region" description="Helical" evidence="1">
    <location>
        <begin position="90"/>
        <end position="110"/>
    </location>
</feature>
<accession>A0A5C8V8M8</accession>
<reference evidence="2 3" key="1">
    <citation type="submission" date="2019-08" db="EMBL/GenBank/DDBJ databases">
        <title>Professor.</title>
        <authorList>
            <person name="Park J.S."/>
        </authorList>
    </citation>
    <scope>NUCLEOTIDE SEQUENCE [LARGE SCALE GENOMIC DNA]</scope>
    <source>
        <strain evidence="2 3">176CP5-101</strain>
    </source>
</reference>
<name>A0A5C8V8M8_9FLAO</name>
<evidence type="ECO:0000313" key="3">
    <source>
        <dbReference type="Proteomes" id="UP000321456"/>
    </source>
</evidence>
<dbReference type="Proteomes" id="UP000321456">
    <property type="component" value="Unassembled WGS sequence"/>
</dbReference>
<comment type="caution">
    <text evidence="2">The sequence shown here is derived from an EMBL/GenBank/DDBJ whole genome shotgun (WGS) entry which is preliminary data.</text>
</comment>
<protein>
    <recommendedName>
        <fullName evidence="4">DUF420 domain-containing protein</fullName>
    </recommendedName>
</protein>
<dbReference type="RefSeq" id="WP_147743177.1">
    <property type="nucleotide sequence ID" value="NZ_VRUR01000001.1"/>
</dbReference>
<gene>
    <name evidence="2" type="ORF">FVB32_08420</name>
</gene>
<feature type="transmembrane region" description="Helical" evidence="1">
    <location>
        <begin position="60"/>
        <end position="78"/>
    </location>
</feature>
<dbReference type="EMBL" id="VRUR01000001">
    <property type="protein sequence ID" value="TXN38305.1"/>
    <property type="molecule type" value="Genomic_DNA"/>
</dbReference>
<keyword evidence="1" id="KW-0812">Transmembrane</keyword>
<evidence type="ECO:0000313" key="2">
    <source>
        <dbReference type="EMBL" id="TXN38305.1"/>
    </source>
</evidence>
<organism evidence="2 3">
    <name type="scientific">Flagellimonas hymeniacidonis</name>
    <dbReference type="NCBI Taxonomy" id="2603628"/>
    <lineage>
        <taxon>Bacteria</taxon>
        <taxon>Pseudomonadati</taxon>
        <taxon>Bacteroidota</taxon>
        <taxon>Flavobacteriia</taxon>
        <taxon>Flavobacteriales</taxon>
        <taxon>Flavobacteriaceae</taxon>
        <taxon>Flagellimonas</taxon>
    </lineage>
</organism>
<evidence type="ECO:0008006" key="4">
    <source>
        <dbReference type="Google" id="ProtNLM"/>
    </source>
</evidence>
<dbReference type="AlphaFoldDB" id="A0A5C8V8M8"/>